<organism evidence="2">
    <name type="scientific">viral metagenome</name>
    <dbReference type="NCBI Taxonomy" id="1070528"/>
    <lineage>
        <taxon>unclassified sequences</taxon>
        <taxon>metagenomes</taxon>
        <taxon>organismal metagenomes</taxon>
    </lineage>
</organism>
<evidence type="ECO:0000313" key="2">
    <source>
        <dbReference type="EMBL" id="QJA56414.1"/>
    </source>
</evidence>
<gene>
    <name evidence="2" type="ORF">MM415B01854_0006</name>
</gene>
<feature type="compositionally biased region" description="Basic and acidic residues" evidence="1">
    <location>
        <begin position="129"/>
        <end position="144"/>
    </location>
</feature>
<proteinExistence type="predicted"/>
<feature type="region of interest" description="Disordered" evidence="1">
    <location>
        <begin position="128"/>
        <end position="169"/>
    </location>
</feature>
<dbReference type="AlphaFoldDB" id="A0A6M3IG70"/>
<accession>A0A6M3IG70</accession>
<evidence type="ECO:0000256" key="1">
    <source>
        <dbReference type="SAM" id="MobiDB-lite"/>
    </source>
</evidence>
<name>A0A6M3IG70_9ZZZZ</name>
<sequence length="169" mass="19771">MEDTETELTAKALEKLVDIEKPILTEPDTIPIWNTKTGLESKYKVYSSDMLLRKLRQKNPDGTPLFSVTKPAIEPVTGKLKCYLHKGDPNREHWDEMGFPTCSKDNLSAPFHVRRHMQKRHKVEWAAMEEERKDREKQEERDFQRSLISSFKGEKPPLYVSEKDKAKNK</sequence>
<protein>
    <submittedName>
        <fullName evidence="2">Uncharacterized protein</fullName>
    </submittedName>
</protein>
<reference evidence="2" key="1">
    <citation type="submission" date="2020-03" db="EMBL/GenBank/DDBJ databases">
        <title>The deep terrestrial virosphere.</title>
        <authorList>
            <person name="Holmfeldt K."/>
            <person name="Nilsson E."/>
            <person name="Simone D."/>
            <person name="Lopez-Fernandez M."/>
            <person name="Wu X."/>
            <person name="de Brujin I."/>
            <person name="Lundin D."/>
            <person name="Andersson A."/>
            <person name="Bertilsson S."/>
            <person name="Dopson M."/>
        </authorList>
    </citation>
    <scope>NUCLEOTIDE SEQUENCE</scope>
    <source>
        <strain evidence="2">MM415B01854</strain>
    </source>
</reference>
<dbReference type="EMBL" id="MT141217">
    <property type="protein sequence ID" value="QJA56414.1"/>
    <property type="molecule type" value="Genomic_DNA"/>
</dbReference>